<reference evidence="2" key="2">
    <citation type="submission" date="2014-07" db="EMBL/GenBank/DDBJ databases">
        <authorList>
            <person name="Hull J."/>
        </authorList>
    </citation>
    <scope>NUCLEOTIDE SEQUENCE</scope>
</reference>
<gene>
    <name evidence="2" type="primary">SPEN_1</name>
    <name evidence="2" type="ORF">CM83_12867</name>
    <name evidence="3" type="ORF">g.8494</name>
</gene>
<proteinExistence type="predicted"/>
<dbReference type="EMBL" id="GBHO01006602">
    <property type="protein sequence ID" value="JAG37002.1"/>
    <property type="molecule type" value="Transcribed_RNA"/>
</dbReference>
<feature type="compositionally biased region" description="Low complexity" evidence="1">
    <location>
        <begin position="22"/>
        <end position="36"/>
    </location>
</feature>
<sequence>MSGKQVGENMLLNESSDDDDNSTSNDNINDSSTNTDSSEEESATNRRVTVPQKVHSPQNTTATGASPTNTNSTVPLPTSPMEEVKPNPSSTRERAAVVNGKNRT</sequence>
<evidence type="ECO:0000313" key="2">
    <source>
        <dbReference type="EMBL" id="JAG37002.1"/>
    </source>
</evidence>
<dbReference type="EMBL" id="GDHC01008356">
    <property type="protein sequence ID" value="JAQ10273.1"/>
    <property type="molecule type" value="Transcribed_RNA"/>
</dbReference>
<dbReference type="AlphaFoldDB" id="A0A0A9YVD5"/>
<feature type="compositionally biased region" description="Polar residues" evidence="1">
    <location>
        <begin position="55"/>
        <end position="76"/>
    </location>
</feature>
<evidence type="ECO:0000256" key="1">
    <source>
        <dbReference type="SAM" id="MobiDB-lite"/>
    </source>
</evidence>
<feature type="region of interest" description="Disordered" evidence="1">
    <location>
        <begin position="1"/>
        <end position="104"/>
    </location>
</feature>
<protein>
    <submittedName>
        <fullName evidence="2">Msx2-interacting protein</fullName>
    </submittedName>
</protein>
<name>A0A0A9YVD5_LYGHE</name>
<reference evidence="3" key="3">
    <citation type="journal article" date="2016" name="Gigascience">
        <title>De novo construction of an expanded transcriptome assembly for the western tarnished plant bug, Lygus hesperus.</title>
        <authorList>
            <person name="Tassone E.E."/>
            <person name="Geib S.M."/>
            <person name="Hall B."/>
            <person name="Fabrick J.A."/>
            <person name="Brent C.S."/>
            <person name="Hull J.J."/>
        </authorList>
    </citation>
    <scope>NUCLEOTIDE SEQUENCE</scope>
</reference>
<reference evidence="2" key="1">
    <citation type="journal article" date="2014" name="PLoS ONE">
        <title>Transcriptome-Based Identification of ABC Transporters in the Western Tarnished Plant Bug Lygus hesperus.</title>
        <authorList>
            <person name="Hull J.J."/>
            <person name="Chaney K."/>
            <person name="Geib S.M."/>
            <person name="Fabrick J.A."/>
            <person name="Brent C.S."/>
            <person name="Walsh D."/>
            <person name="Lavine L.C."/>
        </authorList>
    </citation>
    <scope>NUCLEOTIDE SEQUENCE</scope>
</reference>
<accession>A0A0A9YVD5</accession>
<evidence type="ECO:0000313" key="3">
    <source>
        <dbReference type="EMBL" id="JAQ10273.1"/>
    </source>
</evidence>
<organism evidence="2">
    <name type="scientific">Lygus hesperus</name>
    <name type="common">Western plant bug</name>
    <dbReference type="NCBI Taxonomy" id="30085"/>
    <lineage>
        <taxon>Eukaryota</taxon>
        <taxon>Metazoa</taxon>
        <taxon>Ecdysozoa</taxon>
        <taxon>Arthropoda</taxon>
        <taxon>Hexapoda</taxon>
        <taxon>Insecta</taxon>
        <taxon>Pterygota</taxon>
        <taxon>Neoptera</taxon>
        <taxon>Paraneoptera</taxon>
        <taxon>Hemiptera</taxon>
        <taxon>Heteroptera</taxon>
        <taxon>Panheteroptera</taxon>
        <taxon>Cimicomorpha</taxon>
        <taxon>Miridae</taxon>
        <taxon>Mirini</taxon>
        <taxon>Lygus</taxon>
    </lineage>
</organism>